<proteinExistence type="predicted"/>
<organism evidence="1 2">
    <name type="scientific">Halobacterium bonnevillei</name>
    <dbReference type="NCBI Taxonomy" id="2692200"/>
    <lineage>
        <taxon>Archaea</taxon>
        <taxon>Methanobacteriati</taxon>
        <taxon>Methanobacteriota</taxon>
        <taxon>Stenosarchaea group</taxon>
        <taxon>Halobacteria</taxon>
        <taxon>Halobacteriales</taxon>
        <taxon>Halobacteriaceae</taxon>
        <taxon>Halobacterium</taxon>
    </lineage>
</organism>
<gene>
    <name evidence="1" type="ORF">GRX66_06960</name>
</gene>
<accession>A0A6B0SH62</accession>
<dbReference type="OrthoDB" id="173032at2157"/>
<evidence type="ECO:0000313" key="2">
    <source>
        <dbReference type="Proteomes" id="UP000471521"/>
    </source>
</evidence>
<dbReference type="RefSeq" id="WP_159525908.1">
    <property type="nucleotide sequence ID" value="NZ_WUUU01000038.1"/>
</dbReference>
<reference evidence="1 2" key="1">
    <citation type="submission" date="2019-12" db="EMBL/GenBank/DDBJ databases">
        <title>Isolation and characterization of three novel carbon monoxide-oxidizing members of Halobacteria from salione crusts and soils.</title>
        <authorList>
            <person name="Myers M.R."/>
            <person name="King G.M."/>
        </authorList>
    </citation>
    <scope>NUCLEOTIDE SEQUENCE [LARGE SCALE GENOMIC DNA]</scope>
    <source>
        <strain evidence="1 2">PCN9</strain>
    </source>
</reference>
<sequence>MSCPYLEYKASDDGHDFDHERPYCTASGQFVSPMRADICNDRHDFHHEVDCEIYREAAGTDAPAPEPTD</sequence>
<evidence type="ECO:0000313" key="1">
    <source>
        <dbReference type="EMBL" id="MXR20357.1"/>
    </source>
</evidence>
<comment type="caution">
    <text evidence="1">The sequence shown here is derived from an EMBL/GenBank/DDBJ whole genome shotgun (WGS) entry which is preliminary data.</text>
</comment>
<dbReference type="AlphaFoldDB" id="A0A6B0SH62"/>
<name>A0A6B0SH62_9EURY</name>
<keyword evidence="2" id="KW-1185">Reference proteome</keyword>
<protein>
    <submittedName>
        <fullName evidence="1">Uncharacterized protein</fullName>
    </submittedName>
</protein>
<dbReference type="Proteomes" id="UP000471521">
    <property type="component" value="Unassembled WGS sequence"/>
</dbReference>
<dbReference type="EMBL" id="WUUU01000038">
    <property type="protein sequence ID" value="MXR20357.1"/>
    <property type="molecule type" value="Genomic_DNA"/>
</dbReference>